<dbReference type="EMBL" id="BLXT01004001">
    <property type="protein sequence ID" value="GFO08795.1"/>
    <property type="molecule type" value="Genomic_DNA"/>
</dbReference>
<feature type="region of interest" description="Disordered" evidence="1">
    <location>
        <begin position="106"/>
        <end position="129"/>
    </location>
</feature>
<evidence type="ECO:0000256" key="1">
    <source>
        <dbReference type="SAM" id="MobiDB-lite"/>
    </source>
</evidence>
<dbReference type="PANTHER" id="PTHR11731:SF193">
    <property type="entry name" value="DIPEPTIDYL PEPTIDASE 9"/>
    <property type="match status" value="1"/>
</dbReference>
<dbReference type="InterPro" id="IPR002469">
    <property type="entry name" value="Peptidase_S9B_N"/>
</dbReference>
<reference evidence="3 4" key="1">
    <citation type="journal article" date="2021" name="Elife">
        <title>Chloroplast acquisition without the gene transfer in kleptoplastic sea slugs, Plakobranchus ocellatus.</title>
        <authorList>
            <person name="Maeda T."/>
            <person name="Takahashi S."/>
            <person name="Yoshida T."/>
            <person name="Shimamura S."/>
            <person name="Takaki Y."/>
            <person name="Nagai Y."/>
            <person name="Toyoda A."/>
            <person name="Suzuki Y."/>
            <person name="Arimoto A."/>
            <person name="Ishii H."/>
            <person name="Satoh N."/>
            <person name="Nishiyama T."/>
            <person name="Hasebe M."/>
            <person name="Maruyama T."/>
            <person name="Minagawa J."/>
            <person name="Obokata J."/>
            <person name="Shigenobu S."/>
        </authorList>
    </citation>
    <scope>NUCLEOTIDE SEQUENCE [LARGE SCALE GENOMIC DNA]</scope>
</reference>
<name>A0AAV4AN76_9GAST</name>
<evidence type="ECO:0000313" key="4">
    <source>
        <dbReference type="Proteomes" id="UP000735302"/>
    </source>
</evidence>
<dbReference type="PANTHER" id="PTHR11731">
    <property type="entry name" value="PROTEASE FAMILY S9B,C DIPEPTIDYL-PEPTIDASE IV-RELATED"/>
    <property type="match status" value="1"/>
</dbReference>
<dbReference type="Pfam" id="PF00930">
    <property type="entry name" value="DPPIV_N"/>
    <property type="match status" value="1"/>
</dbReference>
<dbReference type="GO" id="GO:0008239">
    <property type="term" value="F:dipeptidyl-peptidase activity"/>
    <property type="evidence" value="ECO:0007669"/>
    <property type="project" value="TreeGrafter"/>
</dbReference>
<proteinExistence type="predicted"/>
<dbReference type="AlphaFoldDB" id="A0AAV4AN76"/>
<accession>A0AAV4AN76</accession>
<feature type="domain" description="Dipeptidylpeptidase IV N-terminal" evidence="2">
    <location>
        <begin position="209"/>
        <end position="602"/>
    </location>
</feature>
<keyword evidence="4" id="KW-1185">Reference proteome</keyword>
<sequence>MASEDFDTYAVPTASPPRIQRGYKRSWIKLRSTVRETRKSITPLTSTVPSNFQFRSRIDESGKERNCLYFLGDMDKSRESTLLKVNIPDKPLPAALDANEENFDEEAMDYQESDLDKGNTDQQKQRQPREPVYPIMPVFSSHPTPSSGLAPMSKEEQLLRERKRLGTYGITSYEMSLQQGLVIIPAHNSLFKCYDNPGAACLPKDIPTKSDGSRLDPKICPSNPDLVAFINNSDIWLTCLESGNEIRLTHASEKHSSSSSSALLGNIEESALSAGVPSFVMQEEFDRYTGYWWSPQCRTTEDGKQVYHILYEEVDESSVEVITLFSPSSHESSEQYRYPRAGTTNASSSLRLLELTVSHSKLSGQTKQEINVQVSDRSMRVALFQACPWAEYLTRAGWTADGQYVYAVLLDRAQTRQAIMLISPSSFIGSDIRDVGVVPHMQCIYEETSDIWINVNDILHFFPQSSESQISFLFASEKSGFRHLYLVTSHLQGLNQGSVAGQHIGQGDGAGSYMPCQILIEVAVTSGPWVVMPKEFWVDEARGLVFFMGFMDSALESHLYVTSYDQIDTPIRLTELGFSHAVQLSKNFSLFVTVYSSLESPPQSAIFKLAHDSPGTVSCSYLGHLTRKPGNNWGLKQCWIVMTNLLGLSNNVHPT</sequence>
<dbReference type="SUPFAM" id="SSF82171">
    <property type="entry name" value="DPP6 N-terminal domain-like"/>
    <property type="match status" value="1"/>
</dbReference>
<feature type="compositionally biased region" description="Basic and acidic residues" evidence="1">
    <location>
        <begin position="114"/>
        <end position="129"/>
    </location>
</feature>
<evidence type="ECO:0000259" key="2">
    <source>
        <dbReference type="Pfam" id="PF00930"/>
    </source>
</evidence>
<organism evidence="3 4">
    <name type="scientific">Plakobranchus ocellatus</name>
    <dbReference type="NCBI Taxonomy" id="259542"/>
    <lineage>
        <taxon>Eukaryota</taxon>
        <taxon>Metazoa</taxon>
        <taxon>Spiralia</taxon>
        <taxon>Lophotrochozoa</taxon>
        <taxon>Mollusca</taxon>
        <taxon>Gastropoda</taxon>
        <taxon>Heterobranchia</taxon>
        <taxon>Euthyneura</taxon>
        <taxon>Panpulmonata</taxon>
        <taxon>Sacoglossa</taxon>
        <taxon>Placobranchoidea</taxon>
        <taxon>Plakobranchidae</taxon>
        <taxon>Plakobranchus</taxon>
    </lineage>
</organism>
<evidence type="ECO:0000313" key="3">
    <source>
        <dbReference type="EMBL" id="GFO08795.1"/>
    </source>
</evidence>
<dbReference type="GO" id="GO:0006508">
    <property type="term" value="P:proteolysis"/>
    <property type="evidence" value="ECO:0007669"/>
    <property type="project" value="InterPro"/>
</dbReference>
<dbReference type="Gene3D" id="2.140.10.30">
    <property type="entry name" value="Dipeptidylpeptidase IV, N-terminal domain"/>
    <property type="match status" value="1"/>
</dbReference>
<dbReference type="Proteomes" id="UP000735302">
    <property type="component" value="Unassembled WGS sequence"/>
</dbReference>
<gene>
    <name evidence="3" type="ORF">PoB_003530000</name>
</gene>
<protein>
    <submittedName>
        <fullName evidence="3">Dipeptidyl peptidase 9</fullName>
    </submittedName>
</protein>
<dbReference type="InterPro" id="IPR050278">
    <property type="entry name" value="Serine_Prot_S9B/DPPIV"/>
</dbReference>
<comment type="caution">
    <text evidence="3">The sequence shown here is derived from an EMBL/GenBank/DDBJ whole genome shotgun (WGS) entry which is preliminary data.</text>
</comment>